<sequence>MANKIDVHHHVYPPEYTKALEDAGGDPSGWSIPGWTLSADHAIKTSTRTRTAILSITAPGPSIAGNATASTALARKCNEFCAKIRNDDPKAYGFFACLPDILDAQAEAIEEIKYGLDVLKADGVVLYTRYGAGHTYLGDEKLVPVWEELNMRKTVVFVHPTHSVDTVLVNKSLPQPMIDYPHETGRTAMDLISQKRTVQFPDVKIILSHAGGTLPFLIDRVAGLMPFAPFDVGISTEAIYAEARKFYFDTALSGGEPVMRTLLELAEKDHVLFGSDFPNAPTEGIEYFTKRLEGLAVEKTVMESICFGAARKLFPRLAE</sequence>
<keyword evidence="5 8" id="KW-0456">Lyase</keyword>
<dbReference type="GO" id="GO:0005829">
    <property type="term" value="C:cytosol"/>
    <property type="evidence" value="ECO:0007669"/>
    <property type="project" value="TreeGrafter"/>
</dbReference>
<organism evidence="10 11">
    <name type="scientific">Lepidopterella palustris CBS 459.81</name>
    <dbReference type="NCBI Taxonomy" id="1314670"/>
    <lineage>
        <taxon>Eukaryota</taxon>
        <taxon>Fungi</taxon>
        <taxon>Dikarya</taxon>
        <taxon>Ascomycota</taxon>
        <taxon>Pezizomycotina</taxon>
        <taxon>Dothideomycetes</taxon>
        <taxon>Pleosporomycetidae</taxon>
        <taxon>Mytilinidiales</taxon>
        <taxon>Argynnaceae</taxon>
        <taxon>Lepidopterella</taxon>
    </lineage>
</organism>
<dbReference type="PANTHER" id="PTHR21240">
    <property type="entry name" value="2-AMINO-3-CARBOXYLMUCONATE-6-SEMIALDEHYDE DECARBOXYLASE"/>
    <property type="match status" value="1"/>
</dbReference>
<dbReference type="Pfam" id="PF04909">
    <property type="entry name" value="Amidohydro_2"/>
    <property type="match status" value="1"/>
</dbReference>
<comment type="catalytic activity">
    <reaction evidence="6">
        <text>6-methylsalicylate + H(+) = 3-methylphenol + CO2</text>
        <dbReference type="Rhea" id="RHEA:23112"/>
        <dbReference type="ChEBI" id="CHEBI:15378"/>
        <dbReference type="ChEBI" id="CHEBI:16526"/>
        <dbReference type="ChEBI" id="CHEBI:17231"/>
        <dbReference type="ChEBI" id="CHEBI:36658"/>
        <dbReference type="EC" id="4.1.1.52"/>
    </reaction>
    <physiologicalReaction direction="left-to-right" evidence="6">
        <dbReference type="Rhea" id="RHEA:23113"/>
    </physiologicalReaction>
</comment>
<gene>
    <name evidence="10" type="ORF">K432DRAFT_433752</name>
</gene>
<keyword evidence="4" id="KW-0862">Zinc</keyword>
<keyword evidence="10" id="KW-0378">Hydrolase</keyword>
<evidence type="ECO:0000259" key="9">
    <source>
        <dbReference type="Pfam" id="PF04909"/>
    </source>
</evidence>
<evidence type="ECO:0000256" key="8">
    <source>
        <dbReference type="RuleBase" id="RU366045"/>
    </source>
</evidence>
<proteinExistence type="inferred from homology"/>
<keyword evidence="11" id="KW-1185">Reference proteome</keyword>
<dbReference type="GO" id="GO:0047596">
    <property type="term" value="F:6-methylsalicylate decarboxylase activity"/>
    <property type="evidence" value="ECO:0007669"/>
    <property type="project" value="UniProtKB-EC"/>
</dbReference>
<keyword evidence="3 8" id="KW-0210">Decarboxylase</keyword>
<dbReference type="CDD" id="cd01292">
    <property type="entry name" value="metallo-dependent_hydrolases"/>
    <property type="match status" value="1"/>
</dbReference>
<dbReference type="InterPro" id="IPR032466">
    <property type="entry name" value="Metal_Hydrolase"/>
</dbReference>
<dbReference type="PANTHER" id="PTHR21240:SF29">
    <property type="entry name" value="AMIDOHYDROLASE-RELATED DOMAIN-CONTAINING PROTEIN"/>
    <property type="match status" value="1"/>
</dbReference>
<evidence type="ECO:0000256" key="7">
    <source>
        <dbReference type="ARBA" id="ARBA00038889"/>
    </source>
</evidence>
<protein>
    <recommendedName>
        <fullName evidence="7">6-methylsalicylate decarboxylase</fullName>
        <ecNumber evidence="7">4.1.1.52</ecNumber>
    </recommendedName>
</protein>
<comment type="similarity">
    <text evidence="1">Belongs to the metallo-dependent hydrolases superfamily. ACMSD family.</text>
</comment>
<dbReference type="Gene3D" id="3.20.20.140">
    <property type="entry name" value="Metal-dependent hydrolases"/>
    <property type="match status" value="1"/>
</dbReference>
<keyword evidence="2" id="KW-0479">Metal-binding</keyword>
<dbReference type="GO" id="GO:0016787">
    <property type="term" value="F:hydrolase activity"/>
    <property type="evidence" value="ECO:0007669"/>
    <property type="project" value="UniProtKB-KW"/>
</dbReference>
<evidence type="ECO:0000256" key="1">
    <source>
        <dbReference type="ARBA" id="ARBA00005871"/>
    </source>
</evidence>
<dbReference type="EMBL" id="KV744901">
    <property type="protein sequence ID" value="OCK82024.1"/>
    <property type="molecule type" value="Genomic_DNA"/>
</dbReference>
<dbReference type="SUPFAM" id="SSF51556">
    <property type="entry name" value="Metallo-dependent hydrolases"/>
    <property type="match status" value="1"/>
</dbReference>
<dbReference type="GO" id="GO:0019748">
    <property type="term" value="P:secondary metabolic process"/>
    <property type="evidence" value="ECO:0007669"/>
    <property type="project" value="TreeGrafter"/>
</dbReference>
<feature type="domain" description="Amidohydrolase-related" evidence="9">
    <location>
        <begin position="5"/>
        <end position="315"/>
    </location>
</feature>
<evidence type="ECO:0000313" key="11">
    <source>
        <dbReference type="Proteomes" id="UP000250266"/>
    </source>
</evidence>
<evidence type="ECO:0000256" key="5">
    <source>
        <dbReference type="ARBA" id="ARBA00023239"/>
    </source>
</evidence>
<accession>A0A8E2JHC3</accession>
<dbReference type="OrthoDB" id="2832284at2759"/>
<evidence type="ECO:0000256" key="4">
    <source>
        <dbReference type="ARBA" id="ARBA00022833"/>
    </source>
</evidence>
<dbReference type="AlphaFoldDB" id="A0A8E2JHC3"/>
<reference evidence="10 11" key="1">
    <citation type="journal article" date="2016" name="Nat. Commun.">
        <title>Ectomycorrhizal ecology is imprinted in the genome of the dominant symbiotic fungus Cenococcum geophilum.</title>
        <authorList>
            <consortium name="DOE Joint Genome Institute"/>
            <person name="Peter M."/>
            <person name="Kohler A."/>
            <person name="Ohm R.A."/>
            <person name="Kuo A."/>
            <person name="Krutzmann J."/>
            <person name="Morin E."/>
            <person name="Arend M."/>
            <person name="Barry K.W."/>
            <person name="Binder M."/>
            <person name="Choi C."/>
            <person name="Clum A."/>
            <person name="Copeland A."/>
            <person name="Grisel N."/>
            <person name="Haridas S."/>
            <person name="Kipfer T."/>
            <person name="LaButti K."/>
            <person name="Lindquist E."/>
            <person name="Lipzen A."/>
            <person name="Maire R."/>
            <person name="Meier B."/>
            <person name="Mihaltcheva S."/>
            <person name="Molinier V."/>
            <person name="Murat C."/>
            <person name="Poggeler S."/>
            <person name="Quandt C.A."/>
            <person name="Sperisen C."/>
            <person name="Tritt A."/>
            <person name="Tisserant E."/>
            <person name="Crous P.W."/>
            <person name="Henrissat B."/>
            <person name="Nehls U."/>
            <person name="Egli S."/>
            <person name="Spatafora J.W."/>
            <person name="Grigoriev I.V."/>
            <person name="Martin F.M."/>
        </authorList>
    </citation>
    <scope>NUCLEOTIDE SEQUENCE [LARGE SCALE GENOMIC DNA]</scope>
    <source>
        <strain evidence="10 11">CBS 459.81</strain>
    </source>
</reference>
<evidence type="ECO:0000256" key="6">
    <source>
        <dbReference type="ARBA" id="ARBA00036832"/>
    </source>
</evidence>
<evidence type="ECO:0000256" key="3">
    <source>
        <dbReference type="ARBA" id="ARBA00022793"/>
    </source>
</evidence>
<dbReference type="EC" id="4.1.1.52" evidence="7"/>
<dbReference type="Proteomes" id="UP000250266">
    <property type="component" value="Unassembled WGS sequence"/>
</dbReference>
<dbReference type="GO" id="GO:0046872">
    <property type="term" value="F:metal ion binding"/>
    <property type="evidence" value="ECO:0007669"/>
    <property type="project" value="UniProtKB-KW"/>
</dbReference>
<dbReference type="InterPro" id="IPR006680">
    <property type="entry name" value="Amidohydro-rel"/>
</dbReference>
<dbReference type="InterPro" id="IPR032465">
    <property type="entry name" value="ACMSD"/>
</dbReference>
<evidence type="ECO:0000313" key="10">
    <source>
        <dbReference type="EMBL" id="OCK82024.1"/>
    </source>
</evidence>
<evidence type="ECO:0000256" key="2">
    <source>
        <dbReference type="ARBA" id="ARBA00022723"/>
    </source>
</evidence>
<name>A0A8E2JHC3_9PEZI</name>